<dbReference type="Proteomes" id="UP000471166">
    <property type="component" value="Unassembled WGS sequence"/>
</dbReference>
<dbReference type="EMBL" id="JAAGVB010000002">
    <property type="protein sequence ID" value="NEW31284.1"/>
    <property type="molecule type" value="Genomic_DNA"/>
</dbReference>
<protein>
    <submittedName>
        <fullName evidence="1">Uncharacterized protein</fullName>
    </submittedName>
</protein>
<evidence type="ECO:0000313" key="2">
    <source>
        <dbReference type="Proteomes" id="UP000471166"/>
    </source>
</evidence>
<evidence type="ECO:0000313" key="1">
    <source>
        <dbReference type="EMBL" id="NEW31284.1"/>
    </source>
</evidence>
<gene>
    <name evidence="1" type="ORF">GV791_01750</name>
</gene>
<accession>A0A6P1CJ05</accession>
<dbReference type="RefSeq" id="WP_163841161.1">
    <property type="nucleotide sequence ID" value="NZ_JAAGVB010000002.1"/>
</dbReference>
<sequence length="83" mass="9769">MNVDYDTVRMTIRFDNGSDDPNHYPHFDHCDFDPRPLTTEQAHQLAQIHLHNESVQCKQKRAALATLESAGLLRRARRTRRQR</sequence>
<comment type="caution">
    <text evidence="1">The sequence shown here is derived from an EMBL/GenBank/DDBJ whole genome shotgun (WGS) entry which is preliminary data.</text>
</comment>
<proteinExistence type="predicted"/>
<organism evidence="1 2">
    <name type="scientific">Nocardia cyriacigeorgica</name>
    <dbReference type="NCBI Taxonomy" id="135487"/>
    <lineage>
        <taxon>Bacteria</taxon>
        <taxon>Bacillati</taxon>
        <taxon>Actinomycetota</taxon>
        <taxon>Actinomycetes</taxon>
        <taxon>Mycobacteriales</taxon>
        <taxon>Nocardiaceae</taxon>
        <taxon>Nocardia</taxon>
    </lineage>
</organism>
<name>A0A6P1CJ05_9NOCA</name>
<reference evidence="1 2" key="1">
    <citation type="submission" date="2020-01" db="EMBL/GenBank/DDBJ databases">
        <title>Genetics and antimicrobial susceptibilities of Nocardia species isolated from the soil; a comparison with species isolated from humans.</title>
        <authorList>
            <person name="Carrasco G."/>
            <person name="Monzon S."/>
            <person name="Sansegundo M."/>
            <person name="Garcia E."/>
            <person name="Garrido N."/>
            <person name="Medina M.J."/>
            <person name="Villalon P."/>
            <person name="Ramirez-Arocha A.C."/>
            <person name="Jimenez P."/>
            <person name="Cuesta I."/>
            <person name="Valdezate S."/>
        </authorList>
    </citation>
    <scope>NUCLEOTIDE SEQUENCE [LARGE SCALE GENOMIC DNA]</scope>
    <source>
        <strain evidence="1 2">CNM20110626</strain>
    </source>
</reference>
<dbReference type="AlphaFoldDB" id="A0A6P1CJ05"/>